<protein>
    <submittedName>
        <fullName evidence="2">CoA transferase</fullName>
    </submittedName>
</protein>
<sequence>MEALSHLRVIEIGSSAATSYCARLFADFGANVQKVEPPAGDPLRQSAPLTPGGQSAWFAFLNFNKSSTIIDPAAPNSVAQLTSLIEGCDILVDGRDVDPAGCPSIDVGVIRQRRPGLIHLEASWFGAEGPYAGFAATDSTVRALAGLVKLSGPAEGPPLHAPDFQAGILAGLWAFIAATSSTVTQRHGGGGRSWSVSIFESSIALTEYLMFEAFAQGDVMRRIGTNRFWPNFPTGIYPTKCGWVGVTTAKPEQWRAFCDMLGLPELRDDPALAFNEGRLQNADRIERQFMPKLKARTAPEWFAEGLKRKIPIVPVPEISDLLQDPERLARGAIVPVRMGEEEGLTVGSVLRLTSTPPLQGGKVPAAGEHQVFAGIQTDASGTSDAAARIDADRGPLQGIRVIDFTMGWAGPLCTRTLADLGADVIKIEAIQYPDWWRGVDRRPGYVSDKMYEKAPCFCMVNRNKRGITLDLKRPQGLDLAKRLLAGADIAIDNFSVDVLSRLGLGYNVLRALNPRLVMMSMSAFGTNSVHRECRAYGSTLEQGSGLPGVIGTADGLPVMTHIALGDPVGGLNGCAAVMVALIHARRTGQGQFIDLAQIECLLPFAAPWITVQSLSGLPCAQAAPLLQREAAPPPKYVNRHPQFVPHGCFRCAGEDKWIIVAATDDHMWQRLATLIGRTDRAMDPSLRPAAARRAIEDEIERDIEAWTLKRDEDDAMAELQAAGVASGVARLPIDLLQDRHLRSRAFLQELERPFIGVHPQPSMPIRDSANPYLVRTAAPTLGQHNREILSELLGLSDDEIKQLAKDRIIGTAMLSEAELATEKNLYAN</sequence>
<dbReference type="InterPro" id="IPR003673">
    <property type="entry name" value="CoA-Trfase_fam_III"/>
</dbReference>
<evidence type="ECO:0000256" key="1">
    <source>
        <dbReference type="ARBA" id="ARBA00022679"/>
    </source>
</evidence>
<dbReference type="EMBL" id="JAGIKT010000028">
    <property type="protein sequence ID" value="MBP0112271.1"/>
    <property type="molecule type" value="Genomic_DNA"/>
</dbReference>
<comment type="caution">
    <text evidence="2">The sequence shown here is derived from an EMBL/GenBank/DDBJ whole genome shotgun (WGS) entry which is preliminary data.</text>
</comment>
<dbReference type="InterPro" id="IPR044855">
    <property type="entry name" value="CoA-Trfase_III_dom3_sf"/>
</dbReference>
<dbReference type="RefSeq" id="WP_209295237.1">
    <property type="nucleotide sequence ID" value="NZ_JAGIKT010000028.1"/>
</dbReference>
<dbReference type="PANTHER" id="PTHR48207">
    <property type="entry name" value="SUCCINATE--HYDROXYMETHYLGLUTARATE COA-TRANSFERASE"/>
    <property type="match status" value="1"/>
</dbReference>
<dbReference type="Gene3D" id="3.30.1540.10">
    <property type="entry name" value="formyl-coa transferase, domain 3"/>
    <property type="match status" value="2"/>
</dbReference>
<dbReference type="Gene3D" id="3.40.50.10540">
    <property type="entry name" value="Crotonobetainyl-coa:carnitine coa-transferase, domain 1"/>
    <property type="match status" value="2"/>
</dbReference>
<evidence type="ECO:0000313" key="3">
    <source>
        <dbReference type="Proteomes" id="UP000669317"/>
    </source>
</evidence>
<proteinExistence type="predicted"/>
<gene>
    <name evidence="2" type="ORF">JWS04_14500</name>
</gene>
<dbReference type="PANTHER" id="PTHR48207:SF3">
    <property type="entry name" value="SUCCINATE--HYDROXYMETHYLGLUTARATE COA-TRANSFERASE"/>
    <property type="match status" value="1"/>
</dbReference>
<dbReference type="Pfam" id="PF02515">
    <property type="entry name" value="CoA_transf_3"/>
    <property type="match status" value="2"/>
</dbReference>
<accession>A0ABS3ZVU2</accession>
<keyword evidence="3" id="KW-1185">Reference proteome</keyword>
<keyword evidence="1 2" id="KW-0808">Transferase</keyword>
<name>A0ABS3ZVU2_9BRAD</name>
<dbReference type="InterPro" id="IPR050483">
    <property type="entry name" value="CoA-transferase_III_domain"/>
</dbReference>
<dbReference type="InterPro" id="IPR023606">
    <property type="entry name" value="CoA-Trfase_III_dom_1_sf"/>
</dbReference>
<evidence type="ECO:0000313" key="2">
    <source>
        <dbReference type="EMBL" id="MBP0112271.1"/>
    </source>
</evidence>
<dbReference type="Proteomes" id="UP000669317">
    <property type="component" value="Unassembled WGS sequence"/>
</dbReference>
<dbReference type="GO" id="GO:0016740">
    <property type="term" value="F:transferase activity"/>
    <property type="evidence" value="ECO:0007669"/>
    <property type="project" value="UniProtKB-KW"/>
</dbReference>
<dbReference type="SUPFAM" id="SSF89796">
    <property type="entry name" value="CoA-transferase family III (CaiB/BaiF)"/>
    <property type="match status" value="2"/>
</dbReference>
<organism evidence="2 3">
    <name type="scientific">Bradyrhizobium vignae</name>
    <dbReference type="NCBI Taxonomy" id="1549949"/>
    <lineage>
        <taxon>Bacteria</taxon>
        <taxon>Pseudomonadati</taxon>
        <taxon>Pseudomonadota</taxon>
        <taxon>Alphaproteobacteria</taxon>
        <taxon>Hyphomicrobiales</taxon>
        <taxon>Nitrobacteraceae</taxon>
        <taxon>Bradyrhizobium</taxon>
    </lineage>
</organism>
<reference evidence="2 3" key="1">
    <citation type="submission" date="2021-03" db="EMBL/GenBank/DDBJ databases">
        <title>Genome Sequence of Bradyrhizobium vignae strain ISRA400.</title>
        <authorList>
            <person name="Tisa L.S."/>
            <person name="Svistoonoff S."/>
            <person name="Hocher V."/>
            <person name="Fall S."/>
            <person name="Zaiya A."/>
            <person name="Naing D."/>
            <person name="Niang N."/>
            <person name="Diouf A."/>
            <person name="Dasylva M.C."/>
            <person name="Toure O."/>
            <person name="Gueye M."/>
            <person name="Gully D."/>
            <person name="Tisseyre P."/>
            <person name="Simpson S."/>
            <person name="Morris K."/>
            <person name="Thomas W.K."/>
        </authorList>
    </citation>
    <scope>NUCLEOTIDE SEQUENCE [LARGE SCALE GENOMIC DNA]</scope>
    <source>
        <strain evidence="2 3">ISRA400</strain>
    </source>
</reference>